<dbReference type="GeneID" id="19110080"/>
<dbReference type="KEGG" id="bcom:BAUCODRAFT_238033"/>
<proteinExistence type="predicted"/>
<dbReference type="AlphaFoldDB" id="M2N3R2"/>
<name>M2N3R2_BAUPA</name>
<gene>
    <name evidence="1" type="ORF">BAUCODRAFT_238033</name>
</gene>
<dbReference type="RefSeq" id="XP_007679542.1">
    <property type="nucleotide sequence ID" value="XM_007681352.1"/>
</dbReference>
<protein>
    <submittedName>
        <fullName evidence="1">Uncharacterized protein</fullName>
    </submittedName>
</protein>
<reference evidence="1 2" key="1">
    <citation type="journal article" date="2012" name="PLoS Pathog.">
        <title>Diverse lifestyles and strategies of plant pathogenesis encoded in the genomes of eighteen Dothideomycetes fungi.</title>
        <authorList>
            <person name="Ohm R.A."/>
            <person name="Feau N."/>
            <person name="Henrissat B."/>
            <person name="Schoch C.L."/>
            <person name="Horwitz B.A."/>
            <person name="Barry K.W."/>
            <person name="Condon B.J."/>
            <person name="Copeland A.C."/>
            <person name="Dhillon B."/>
            <person name="Glaser F."/>
            <person name="Hesse C.N."/>
            <person name="Kosti I."/>
            <person name="LaButti K."/>
            <person name="Lindquist E.A."/>
            <person name="Lucas S."/>
            <person name="Salamov A.A."/>
            <person name="Bradshaw R.E."/>
            <person name="Ciuffetti L."/>
            <person name="Hamelin R.C."/>
            <person name="Kema G.H.J."/>
            <person name="Lawrence C."/>
            <person name="Scott J.A."/>
            <person name="Spatafora J.W."/>
            <person name="Turgeon B.G."/>
            <person name="de Wit P.J.G.M."/>
            <person name="Zhong S."/>
            <person name="Goodwin S.B."/>
            <person name="Grigoriev I.V."/>
        </authorList>
    </citation>
    <scope>NUCLEOTIDE SEQUENCE [LARGE SCALE GENOMIC DNA]</scope>
    <source>
        <strain evidence="1 2">UAMH 10762</strain>
    </source>
</reference>
<evidence type="ECO:0000313" key="2">
    <source>
        <dbReference type="Proteomes" id="UP000011761"/>
    </source>
</evidence>
<evidence type="ECO:0000313" key="1">
    <source>
        <dbReference type="EMBL" id="EMC93360.1"/>
    </source>
</evidence>
<dbReference type="Proteomes" id="UP000011761">
    <property type="component" value="Unassembled WGS sequence"/>
</dbReference>
<dbReference type="HOGENOM" id="CLU_1895792_0_0_1"/>
<keyword evidence="2" id="KW-1185">Reference proteome</keyword>
<dbReference type="EMBL" id="KB445560">
    <property type="protein sequence ID" value="EMC93360.1"/>
    <property type="molecule type" value="Genomic_DNA"/>
</dbReference>
<organism evidence="1 2">
    <name type="scientific">Baudoinia panamericana (strain UAMH 10762)</name>
    <name type="common">Angels' share fungus</name>
    <name type="synonym">Baudoinia compniacensis (strain UAMH 10762)</name>
    <dbReference type="NCBI Taxonomy" id="717646"/>
    <lineage>
        <taxon>Eukaryota</taxon>
        <taxon>Fungi</taxon>
        <taxon>Dikarya</taxon>
        <taxon>Ascomycota</taxon>
        <taxon>Pezizomycotina</taxon>
        <taxon>Dothideomycetes</taxon>
        <taxon>Dothideomycetidae</taxon>
        <taxon>Mycosphaerellales</taxon>
        <taxon>Teratosphaeriaceae</taxon>
        <taxon>Baudoinia</taxon>
    </lineage>
</organism>
<accession>M2N3R2</accession>
<sequence>MRHEETCISRRRGFGVSFPCIRPSHLRRSGGSTVWSYSAKARHCPCFLLSAGSASHCLRAYAGLALSRCRARVTHFPRCSSRTCPACYSGRAAEEAALRAHQAHQLSSTRNRRAGRQGALSRCFERYGASSSQP</sequence>